<dbReference type="InterPro" id="IPR037126">
    <property type="entry name" value="PdaC/RsiV-like_sf"/>
</dbReference>
<dbReference type="InterPro" id="IPR025303">
    <property type="entry name" value="PdaC"/>
</dbReference>
<evidence type="ECO:0000313" key="3">
    <source>
        <dbReference type="EMBL" id="MBC8579716.1"/>
    </source>
</evidence>
<dbReference type="EMBL" id="JACRSY010000013">
    <property type="protein sequence ID" value="MBC8579716.1"/>
    <property type="molecule type" value="Genomic_DNA"/>
</dbReference>
<reference evidence="3" key="1">
    <citation type="submission" date="2020-08" db="EMBL/GenBank/DDBJ databases">
        <title>Genome public.</title>
        <authorList>
            <person name="Liu C."/>
            <person name="Sun Q."/>
        </authorList>
    </citation>
    <scope>NUCLEOTIDE SEQUENCE</scope>
    <source>
        <strain evidence="3">NSJ-12</strain>
    </source>
</reference>
<feature type="domain" description="Deacetylase PdaC" evidence="2">
    <location>
        <begin position="61"/>
        <end position="153"/>
    </location>
</feature>
<gene>
    <name evidence="3" type="ORF">H8718_09255</name>
</gene>
<evidence type="ECO:0000259" key="2">
    <source>
        <dbReference type="Pfam" id="PF13739"/>
    </source>
</evidence>
<dbReference type="AlphaFoldDB" id="A0A926EER5"/>
<keyword evidence="4" id="KW-1185">Reference proteome</keyword>
<comment type="caution">
    <text evidence="3">The sequence shown here is derived from an EMBL/GenBank/DDBJ whole genome shotgun (WGS) entry which is preliminary data.</text>
</comment>
<accession>A0A926EER5</accession>
<protein>
    <submittedName>
        <fullName evidence="3">DUF3298 domain-containing protein</fullName>
    </submittedName>
</protein>
<dbReference type="Gene3D" id="3.30.565.40">
    <property type="entry name" value="Fervidobacterium nodosum Rt17-B1 like"/>
    <property type="match status" value="1"/>
</dbReference>
<sequence length="437" mass="50514">MLRRSQWYIRQSLKVGLIVASLGMGGMTFNLYANELDIAVSQDRADTKEINVLMIPKSYQEDTKSYSVQVTVPQISSEKYSMYAKTIEDRINKEMQDALELAKHRGKEYYKAYLATGGKESDYRPVDIKVDYDVKYNTDGIVSLGIYKTESIGSAYDTAYFYNFDLESQKEITLKDFYGEDYKRIIDEQIMNQIKERIAQEDAVYFEGFEGIKEDQVFYINEKGNPVIVFDKHEIAPEFMGMQSFEIVNPAKLLQLEPEAHYDVKRSILPNNPRVSYPKVEGYKGELLQDYINQSLYRVVEKYQKDTYSNLRLDYDVTRMDDSILSVLYRGSVDIEGLGTKMFVDSINIDLSKDKTVDEINVKNFILPTQEAQTAFNKILEEKLKEQGIEEVQVEGLSVYFKDNRAVFYYMIPDDSVQKVVEVVIPLVELEGIKANF</sequence>
<dbReference type="Proteomes" id="UP000655830">
    <property type="component" value="Unassembled WGS sequence"/>
</dbReference>
<dbReference type="Gene3D" id="3.90.640.20">
    <property type="entry name" value="Heat-shock cognate protein, ATPase"/>
    <property type="match status" value="1"/>
</dbReference>
<feature type="domain" description="DUF3298" evidence="1">
    <location>
        <begin position="176"/>
        <end position="247"/>
    </location>
</feature>
<organism evidence="3 4">
    <name type="scientific">Zhenhengia yiwuensis</name>
    <dbReference type="NCBI Taxonomy" id="2763666"/>
    <lineage>
        <taxon>Bacteria</taxon>
        <taxon>Bacillati</taxon>
        <taxon>Bacillota</taxon>
        <taxon>Clostridia</taxon>
        <taxon>Lachnospirales</taxon>
        <taxon>Lachnospiraceae</taxon>
        <taxon>Zhenhengia</taxon>
    </lineage>
</organism>
<proteinExistence type="predicted"/>
<dbReference type="Pfam" id="PF11738">
    <property type="entry name" value="DUF3298"/>
    <property type="match status" value="1"/>
</dbReference>
<evidence type="ECO:0000259" key="1">
    <source>
        <dbReference type="Pfam" id="PF11738"/>
    </source>
</evidence>
<dbReference type="Pfam" id="PF13739">
    <property type="entry name" value="PdaC"/>
    <property type="match status" value="1"/>
</dbReference>
<dbReference type="InterPro" id="IPR021729">
    <property type="entry name" value="DUF3298"/>
</dbReference>
<evidence type="ECO:0000313" key="4">
    <source>
        <dbReference type="Proteomes" id="UP000655830"/>
    </source>
</evidence>
<dbReference type="RefSeq" id="WP_249332671.1">
    <property type="nucleotide sequence ID" value="NZ_JACRSY010000013.1"/>
</dbReference>
<name>A0A926EER5_9FIRM</name>